<dbReference type="AlphaFoldDB" id="A0A094PZN1"/>
<accession>A0A094PZN1</accession>
<dbReference type="Pfam" id="PF03009">
    <property type="entry name" value="GDPD"/>
    <property type="match status" value="1"/>
</dbReference>
<reference evidence="2" key="1">
    <citation type="submission" date="2014-06" db="EMBL/GenBank/DDBJ databases">
        <title>Key roles for freshwater Actinobacteria revealed by deep metagenomic sequencing.</title>
        <authorList>
            <person name="Ghai R."/>
            <person name="Mizuno C.M."/>
            <person name="Picazo A."/>
            <person name="Camacho A."/>
            <person name="Rodriguez-Valera F."/>
        </authorList>
    </citation>
    <scope>NUCLEOTIDE SEQUENCE</scope>
</reference>
<dbReference type="GO" id="GO:0006629">
    <property type="term" value="P:lipid metabolic process"/>
    <property type="evidence" value="ECO:0007669"/>
    <property type="project" value="InterPro"/>
</dbReference>
<evidence type="ECO:0000313" key="2">
    <source>
        <dbReference type="EMBL" id="KGA16567.1"/>
    </source>
</evidence>
<feature type="domain" description="GP-PDE" evidence="1">
    <location>
        <begin position="1"/>
        <end position="217"/>
    </location>
</feature>
<dbReference type="InterPro" id="IPR030395">
    <property type="entry name" value="GP_PDE_dom"/>
</dbReference>
<dbReference type="SUPFAM" id="SSF51695">
    <property type="entry name" value="PLC-like phosphodiesterases"/>
    <property type="match status" value="1"/>
</dbReference>
<organism evidence="2">
    <name type="scientific">freshwater metagenome</name>
    <dbReference type="NCBI Taxonomy" id="449393"/>
    <lineage>
        <taxon>unclassified sequences</taxon>
        <taxon>metagenomes</taxon>
        <taxon>ecological metagenomes</taxon>
    </lineage>
</organism>
<name>A0A094PZN1_9ZZZZ</name>
<comment type="caution">
    <text evidence="2">The sequence shown here is derived from an EMBL/GenBank/DDBJ whole genome shotgun (WGS) entry which is preliminary data.</text>
</comment>
<dbReference type="EMBL" id="JNSL01000081">
    <property type="protein sequence ID" value="KGA16567.1"/>
    <property type="molecule type" value="Genomic_DNA"/>
</dbReference>
<dbReference type="Gene3D" id="3.20.20.190">
    <property type="entry name" value="Phosphatidylinositol (PI) phosphodiesterase"/>
    <property type="match status" value="1"/>
</dbReference>
<protein>
    <recommendedName>
        <fullName evidence="1">GP-PDE domain-containing protein</fullName>
    </recommendedName>
</protein>
<evidence type="ECO:0000259" key="1">
    <source>
        <dbReference type="PROSITE" id="PS51704"/>
    </source>
</evidence>
<dbReference type="GO" id="GO:0008081">
    <property type="term" value="F:phosphoric diester hydrolase activity"/>
    <property type="evidence" value="ECO:0007669"/>
    <property type="project" value="InterPro"/>
</dbReference>
<dbReference type="PANTHER" id="PTHR43805">
    <property type="entry name" value="GLYCEROPHOSPHORYL DIESTER PHOSPHODIESTERASE"/>
    <property type="match status" value="1"/>
</dbReference>
<dbReference type="PROSITE" id="PS51704">
    <property type="entry name" value="GP_PDE"/>
    <property type="match status" value="1"/>
</dbReference>
<proteinExistence type="predicted"/>
<sequence length="228" mass="25267">MIAFQRAIEMGYRYIETDVHATKDGTLMAFHDDDLQRTCGLDIKISDVEYSGLSNARIDGKEPIPTLEEILSAWPNIRVNIDCKSDQAVEPLIAALQHGDVVDRVCVGSFSDRRLGAIRDAIGPRLCSSLGPREVAKLRLLSKLTSIKSFAGAHAAQIPLKQGPITLTNKQLVDHAHEIGLHVHVWTINDAEEMHNLVDLGVDGIMTDTLQTLKNVMIERNQWTNNPN</sequence>
<gene>
    <name evidence="2" type="ORF">GM51_12265</name>
</gene>
<dbReference type="PANTHER" id="PTHR43805:SF1">
    <property type="entry name" value="GP-PDE DOMAIN-CONTAINING PROTEIN"/>
    <property type="match status" value="1"/>
</dbReference>
<dbReference type="InterPro" id="IPR017946">
    <property type="entry name" value="PLC-like_Pdiesterase_TIM-brl"/>
</dbReference>